<dbReference type="Proteomes" id="UP000824120">
    <property type="component" value="Chromosome 5"/>
</dbReference>
<evidence type="ECO:0000313" key="1">
    <source>
        <dbReference type="EMBL" id="KAG5606538.1"/>
    </source>
</evidence>
<name>A0A9J5Z1I3_SOLCO</name>
<feature type="non-terminal residue" evidence="1">
    <location>
        <position position="94"/>
    </location>
</feature>
<dbReference type="AlphaFoldDB" id="A0A9J5Z1I3"/>
<proteinExistence type="predicted"/>
<sequence>MSKVILLGGMLRSKGYLMHLKCNPKEKSQMLSLGKLRRQGMSPGSKEIMRTSLLSNKSKRDLLHHLLVHLHPEIKMSTLVRIHSTLGLDLPNRR</sequence>
<keyword evidence="2" id="KW-1185">Reference proteome</keyword>
<gene>
    <name evidence="1" type="ORF">H5410_028030</name>
</gene>
<reference evidence="1 2" key="1">
    <citation type="submission" date="2020-09" db="EMBL/GenBank/DDBJ databases">
        <title>De no assembly of potato wild relative species, Solanum commersonii.</title>
        <authorList>
            <person name="Cho K."/>
        </authorList>
    </citation>
    <scope>NUCLEOTIDE SEQUENCE [LARGE SCALE GENOMIC DNA]</scope>
    <source>
        <strain evidence="1">LZ3.2</strain>
        <tissue evidence="1">Leaf</tissue>
    </source>
</reference>
<accession>A0A9J5Z1I3</accession>
<protein>
    <submittedName>
        <fullName evidence="1">Uncharacterized protein</fullName>
    </submittedName>
</protein>
<evidence type="ECO:0000313" key="2">
    <source>
        <dbReference type="Proteomes" id="UP000824120"/>
    </source>
</evidence>
<organism evidence="1 2">
    <name type="scientific">Solanum commersonii</name>
    <name type="common">Commerson's wild potato</name>
    <name type="synonym">Commerson's nightshade</name>
    <dbReference type="NCBI Taxonomy" id="4109"/>
    <lineage>
        <taxon>Eukaryota</taxon>
        <taxon>Viridiplantae</taxon>
        <taxon>Streptophyta</taxon>
        <taxon>Embryophyta</taxon>
        <taxon>Tracheophyta</taxon>
        <taxon>Spermatophyta</taxon>
        <taxon>Magnoliopsida</taxon>
        <taxon>eudicotyledons</taxon>
        <taxon>Gunneridae</taxon>
        <taxon>Pentapetalae</taxon>
        <taxon>asterids</taxon>
        <taxon>lamiids</taxon>
        <taxon>Solanales</taxon>
        <taxon>Solanaceae</taxon>
        <taxon>Solanoideae</taxon>
        <taxon>Solaneae</taxon>
        <taxon>Solanum</taxon>
    </lineage>
</organism>
<comment type="caution">
    <text evidence="1">The sequence shown here is derived from an EMBL/GenBank/DDBJ whole genome shotgun (WGS) entry which is preliminary data.</text>
</comment>
<dbReference type="EMBL" id="JACXVP010000005">
    <property type="protein sequence ID" value="KAG5606538.1"/>
    <property type="molecule type" value="Genomic_DNA"/>
</dbReference>